<evidence type="ECO:0000256" key="8">
    <source>
        <dbReference type="ARBA" id="ARBA00049244"/>
    </source>
</evidence>
<dbReference type="Pfam" id="PF21694">
    <property type="entry name" value="DNA_pol3_delta_C"/>
    <property type="match status" value="1"/>
</dbReference>
<gene>
    <name evidence="11" type="primary">holA</name>
    <name evidence="11" type="ORF">FA707_01285</name>
</gene>
<dbReference type="InterPro" id="IPR010372">
    <property type="entry name" value="DNA_pol3_delta_N"/>
</dbReference>
<accession>A0A4D7CS37</accession>
<keyword evidence="5" id="KW-0235">DNA replication</keyword>
<evidence type="ECO:0000313" key="11">
    <source>
        <dbReference type="EMBL" id="QCI85684.1"/>
    </source>
</evidence>
<feature type="domain" description="DNA polymerase III delta N-terminal" evidence="9">
    <location>
        <begin position="19"/>
        <end position="144"/>
    </location>
</feature>
<dbReference type="RefSeq" id="WP_136952529.1">
    <property type="nucleotide sequence ID" value="NZ_CP039712.1"/>
</dbReference>
<feature type="domain" description="DNA polymerase III delta subunit-like C-terminal" evidence="10">
    <location>
        <begin position="217"/>
        <end position="337"/>
    </location>
</feature>
<name>A0A4D7CS37_9ENTE</name>
<organism evidence="11 12">
    <name type="scientific">Vagococcus zengguangii</name>
    <dbReference type="NCBI Taxonomy" id="2571750"/>
    <lineage>
        <taxon>Bacteria</taxon>
        <taxon>Bacillati</taxon>
        <taxon>Bacillota</taxon>
        <taxon>Bacilli</taxon>
        <taxon>Lactobacillales</taxon>
        <taxon>Enterococcaceae</taxon>
        <taxon>Vagococcus</taxon>
    </lineage>
</organism>
<dbReference type="PANTHER" id="PTHR34388:SF1">
    <property type="entry name" value="DNA POLYMERASE III SUBUNIT DELTA"/>
    <property type="match status" value="1"/>
</dbReference>
<comment type="similarity">
    <text evidence="7">Belongs to the DNA polymerase HolA subunit family.</text>
</comment>
<dbReference type="InterPro" id="IPR048466">
    <property type="entry name" value="DNA_pol3_delta-like_C"/>
</dbReference>
<dbReference type="GO" id="GO:0003677">
    <property type="term" value="F:DNA binding"/>
    <property type="evidence" value="ECO:0007669"/>
    <property type="project" value="InterPro"/>
</dbReference>
<dbReference type="Proteomes" id="UP000298615">
    <property type="component" value="Chromosome"/>
</dbReference>
<evidence type="ECO:0000256" key="4">
    <source>
        <dbReference type="ARBA" id="ARBA00022695"/>
    </source>
</evidence>
<dbReference type="Pfam" id="PF06144">
    <property type="entry name" value="DNA_pol3_delta"/>
    <property type="match status" value="1"/>
</dbReference>
<keyword evidence="3 11" id="KW-0808">Transferase</keyword>
<comment type="catalytic activity">
    <reaction evidence="8">
        <text>DNA(n) + a 2'-deoxyribonucleoside 5'-triphosphate = DNA(n+1) + diphosphate</text>
        <dbReference type="Rhea" id="RHEA:22508"/>
        <dbReference type="Rhea" id="RHEA-COMP:17339"/>
        <dbReference type="Rhea" id="RHEA-COMP:17340"/>
        <dbReference type="ChEBI" id="CHEBI:33019"/>
        <dbReference type="ChEBI" id="CHEBI:61560"/>
        <dbReference type="ChEBI" id="CHEBI:173112"/>
        <dbReference type="EC" id="2.7.7.7"/>
    </reaction>
</comment>
<dbReference type="AlphaFoldDB" id="A0A4D7CS37"/>
<proteinExistence type="inferred from homology"/>
<dbReference type="OrthoDB" id="9775929at2"/>
<evidence type="ECO:0000256" key="6">
    <source>
        <dbReference type="ARBA" id="ARBA00022932"/>
    </source>
</evidence>
<evidence type="ECO:0000313" key="12">
    <source>
        <dbReference type="Proteomes" id="UP000298615"/>
    </source>
</evidence>
<dbReference type="SUPFAM" id="SSF52540">
    <property type="entry name" value="P-loop containing nucleoside triphosphate hydrolases"/>
    <property type="match status" value="1"/>
</dbReference>
<reference evidence="11 12" key="1">
    <citation type="submission" date="2019-04" db="EMBL/GenBank/DDBJ databases">
        <title>Vagococcus sp. nov., isolated from faeces of yaks (Bos grunniens).</title>
        <authorList>
            <person name="Ge Y."/>
        </authorList>
    </citation>
    <scope>NUCLEOTIDE SEQUENCE [LARGE SCALE GENOMIC DNA]</scope>
    <source>
        <strain evidence="11 12">MN-17</strain>
    </source>
</reference>
<keyword evidence="4 11" id="KW-0548">Nucleotidyltransferase</keyword>
<dbReference type="InterPro" id="IPR008921">
    <property type="entry name" value="DNA_pol3_clamp-load_cplx_C"/>
</dbReference>
<dbReference type="GO" id="GO:0003887">
    <property type="term" value="F:DNA-directed DNA polymerase activity"/>
    <property type="evidence" value="ECO:0007669"/>
    <property type="project" value="UniProtKB-KW"/>
</dbReference>
<dbReference type="EMBL" id="CP039712">
    <property type="protein sequence ID" value="QCI85684.1"/>
    <property type="molecule type" value="Genomic_DNA"/>
</dbReference>
<dbReference type="GO" id="GO:0009360">
    <property type="term" value="C:DNA polymerase III complex"/>
    <property type="evidence" value="ECO:0007669"/>
    <property type="project" value="InterPro"/>
</dbReference>
<evidence type="ECO:0000259" key="10">
    <source>
        <dbReference type="Pfam" id="PF21694"/>
    </source>
</evidence>
<dbReference type="Gene3D" id="1.20.272.10">
    <property type="match status" value="1"/>
</dbReference>
<dbReference type="GO" id="GO:0006261">
    <property type="term" value="P:DNA-templated DNA replication"/>
    <property type="evidence" value="ECO:0007669"/>
    <property type="project" value="TreeGrafter"/>
</dbReference>
<evidence type="ECO:0000256" key="2">
    <source>
        <dbReference type="ARBA" id="ARBA00017703"/>
    </source>
</evidence>
<dbReference type="PANTHER" id="PTHR34388">
    <property type="entry name" value="DNA POLYMERASE III SUBUNIT DELTA"/>
    <property type="match status" value="1"/>
</dbReference>
<dbReference type="NCBIfam" id="TIGR01128">
    <property type="entry name" value="holA"/>
    <property type="match status" value="1"/>
</dbReference>
<evidence type="ECO:0000259" key="9">
    <source>
        <dbReference type="Pfam" id="PF06144"/>
    </source>
</evidence>
<evidence type="ECO:0000256" key="5">
    <source>
        <dbReference type="ARBA" id="ARBA00022705"/>
    </source>
</evidence>
<dbReference type="InterPro" id="IPR027417">
    <property type="entry name" value="P-loop_NTPase"/>
</dbReference>
<evidence type="ECO:0000256" key="7">
    <source>
        <dbReference type="ARBA" id="ARBA00034754"/>
    </source>
</evidence>
<evidence type="ECO:0000256" key="3">
    <source>
        <dbReference type="ARBA" id="ARBA00022679"/>
    </source>
</evidence>
<keyword evidence="6" id="KW-0239">DNA-directed DNA polymerase</keyword>
<dbReference type="KEGG" id="vao:FA707_01285"/>
<dbReference type="Gene3D" id="3.40.50.300">
    <property type="entry name" value="P-loop containing nucleotide triphosphate hydrolases"/>
    <property type="match status" value="1"/>
</dbReference>
<dbReference type="SUPFAM" id="SSF48019">
    <property type="entry name" value="post-AAA+ oligomerization domain-like"/>
    <property type="match status" value="1"/>
</dbReference>
<dbReference type="Gene3D" id="1.10.8.60">
    <property type="match status" value="1"/>
</dbReference>
<protein>
    <recommendedName>
        <fullName evidence="2">DNA polymerase III subunit delta</fullName>
        <ecNumber evidence="1">2.7.7.7</ecNumber>
    </recommendedName>
</protein>
<evidence type="ECO:0000256" key="1">
    <source>
        <dbReference type="ARBA" id="ARBA00012417"/>
    </source>
</evidence>
<dbReference type="EC" id="2.7.7.7" evidence="1"/>
<keyword evidence="12" id="KW-1185">Reference proteome</keyword>
<sequence length="340" mass="39221">MTLQQELTKISKGQLAPVYLLVGSEQYLADLFMNTLKEAVLTETDDEMNFIRFDMEQAPLSLAIEEANTIPFFGDQRVVQMDNPYFLTGERNKVSVEHNTDLLVAYLQSPMESTILVICATYEKLDSRKKIVKELKKQATLISIEPLKEQELRNYVRQSVEGRDYEITPEALDSLLYLCQMQLGRVMSELDKIMLYAMATKKITKPIVESLVAKSLEQNIFEMVDYVMKKQPEKSLRLHQELLLQGEDTIKITAILLQHIRLLIQVKIMLGMGYQKSNMADVLKIHPYRVQLAMQLVKSYDLKLLGQLYDSLAQNDWLTKTGQMDKELLFELFILKYSAS</sequence>
<dbReference type="InterPro" id="IPR005790">
    <property type="entry name" value="DNA_polIII_delta"/>
</dbReference>